<evidence type="ECO:0008006" key="3">
    <source>
        <dbReference type="Google" id="ProtNLM"/>
    </source>
</evidence>
<dbReference type="PATRIC" id="fig|29488.15.peg.1816"/>
<evidence type="ECO:0000313" key="2">
    <source>
        <dbReference type="Proteomes" id="UP000092665"/>
    </source>
</evidence>
<organism evidence="1 2">
    <name type="scientific">Photorhabdus namnaonensis</name>
    <dbReference type="NCBI Taxonomy" id="1851568"/>
    <lineage>
        <taxon>Bacteria</taxon>
        <taxon>Pseudomonadati</taxon>
        <taxon>Pseudomonadota</taxon>
        <taxon>Gammaproteobacteria</taxon>
        <taxon>Enterobacterales</taxon>
        <taxon>Morganellaceae</taxon>
        <taxon>Photorhabdus</taxon>
    </lineage>
</organism>
<gene>
    <name evidence="1" type="ORF">Phpb_01662</name>
</gene>
<name>A0A1B8YJH9_9GAMM</name>
<dbReference type="RefSeq" id="WP_065389920.1">
    <property type="nucleotide sequence ID" value="NZ_CAWMQN010000042.1"/>
</dbReference>
<keyword evidence="2" id="KW-1185">Reference proteome</keyword>
<proteinExistence type="predicted"/>
<accession>A0A1B8YJH9</accession>
<dbReference type="EMBL" id="LOIC01000042">
    <property type="protein sequence ID" value="OCA55310.1"/>
    <property type="molecule type" value="Genomic_DNA"/>
</dbReference>
<comment type="caution">
    <text evidence="1">The sequence shown here is derived from an EMBL/GenBank/DDBJ whole genome shotgun (WGS) entry which is preliminary data.</text>
</comment>
<reference evidence="2" key="1">
    <citation type="submission" date="2015-11" db="EMBL/GenBank/DDBJ databases">
        <authorList>
            <person name="Tobias N.J."/>
            <person name="Mishra B."/>
            <person name="Gupta D.K."/>
            <person name="Thines M."/>
            <person name="Stinear T.P."/>
            <person name="Bode H.B."/>
        </authorList>
    </citation>
    <scope>NUCLEOTIDE SEQUENCE [LARGE SCALE GENOMIC DNA]</scope>
    <source>
        <strain evidence="2">PB45.5</strain>
    </source>
</reference>
<protein>
    <recommendedName>
        <fullName evidence="3">Baseplate J-like protein</fullName>
    </recommendedName>
</protein>
<evidence type="ECO:0000313" key="1">
    <source>
        <dbReference type="EMBL" id="OCA55310.1"/>
    </source>
</evidence>
<dbReference type="Proteomes" id="UP000092665">
    <property type="component" value="Unassembled WGS sequence"/>
</dbReference>
<sequence length="913" mass="102281">MGQTGLNNKLTAIVSETDFKLDERSTLDILNWIKEYAEKIPFGQEKEQFWSSFYFIQESNPQQLANIYQEANRANGTLPAHQAFLLAFLKLLETTKILFNTFPARHRDLYYRELLGLKPRDAQADQVAIGITLNSDHVEYLITKGTLFDAGHDSAGNSLQYVSELNVLANQGELTDLCWYRKEGDGWKSAIPLNLADNIVFPENGIRLFSPTPDDVSVLSGYLITSPLFAMSAGERTITVTLISEWAGDSNQVTAQISSGDHWLSLLVEKEKANLKFSLSANDDPISPPNALENMTFDVPVLKLSTKQGPMLPQIKDIEINININDNRSVNYASDGGIEQTNATSFPFGQSPLLGSGFNLVAPEWYNSENATLTITPQWIGLPTISFKEWYKGYSPDPDNSAFKVLGYLVTAQGRINLNKSKAQSLFDDMKPPQANEPQSDYPPEGKSLSFTLPAMDYPVVDSLNPNDWPVSVRIELAGQDFMHTQYWKDPKDKNLPYIPQISALQIQFSAKAKLKQFTVYPLTPFGRGEAAEAPTLTHDAFYLGFTGALPGQTLSLYWQLEGIKKLTLSWSYLNRSNTWSKLNDLIDDQTHNLFDRGIWRTLLPQDASNQAALMPTGRYWLKAEITDKSDPQDYPHIKGLLYNATTVALANAETVEQEHFINGLAASSIKQPVNTIAAISSITQPWASWNGRPRETEQAFLKRIPVRLSHRNRVLSWGNMVTLLKDHFVSLFDVRYHSGSQLTTIPAPEKQQLIVIPDNRYKDNDDALRPTLNPARLAEMVLWLSQLSSPWAVIEINNPTYIDVSVSYQVTFISDVNSDYGHHQLQQQLSRIYMPWAENPAIGVATGNRIDYYQLLATIQQSPLVERVTNLSLTIADRTTGAVGASIEANDNEVLILVWTDKRSSSQGVDNE</sequence>
<dbReference type="AlphaFoldDB" id="A0A1B8YJH9"/>